<evidence type="ECO:0000313" key="2">
    <source>
        <dbReference type="Proteomes" id="UP000094023"/>
    </source>
</evidence>
<protein>
    <submittedName>
        <fullName evidence="1">Uncharacterized protein</fullName>
    </submittedName>
</protein>
<organism evidence="1 2">
    <name type="scientific">Proteus myxofaciens ATCC 19692</name>
    <dbReference type="NCBI Taxonomy" id="1354337"/>
    <lineage>
        <taxon>Bacteria</taxon>
        <taxon>Pseudomonadati</taxon>
        <taxon>Pseudomonadota</taxon>
        <taxon>Gammaproteobacteria</taxon>
        <taxon>Enterobacterales</taxon>
        <taxon>Morganellaceae</taxon>
        <taxon>Proteus</taxon>
    </lineage>
</organism>
<keyword evidence="2" id="KW-1185">Reference proteome</keyword>
<dbReference type="STRING" id="1354337.M983_0822"/>
<accession>A0A198GDJ9</accession>
<dbReference type="OrthoDB" id="6637341at2"/>
<gene>
    <name evidence="1" type="ORF">M983_0822</name>
</gene>
<sequence length="178" mass="20729">MRKVLLILLSILAVIALAGISVNLMPQKEADNFYAVSFCSEMTKVLMKNPSSYKMDDFRYEITKLPDDITTKKINNMPEPVKELMKDGLVKFDSQKVFINYVAKNTLGQNINGHSICYFDRDYNYGQESIKRIEPYYFKINDQIVGDDVVFYSYISTRSKGIPGVYERKIKYLFYKIF</sequence>
<proteinExistence type="predicted"/>
<dbReference type="Proteomes" id="UP000094023">
    <property type="component" value="Unassembled WGS sequence"/>
</dbReference>
<reference evidence="1 2" key="1">
    <citation type="submission" date="2016-04" db="EMBL/GenBank/DDBJ databases">
        <title>ATOL: Assembling a taxonomically balanced genome-scale reconstruction of the evolutionary history of the Enterobacteriaceae.</title>
        <authorList>
            <person name="Plunkett G.III."/>
            <person name="Neeno-Eckwall E.C."/>
            <person name="Glasner J.D."/>
            <person name="Perna N.T."/>
        </authorList>
    </citation>
    <scope>NUCLEOTIDE SEQUENCE [LARGE SCALE GENOMIC DNA]</scope>
    <source>
        <strain evidence="1 2">ATCC 19692</strain>
    </source>
</reference>
<evidence type="ECO:0000313" key="1">
    <source>
        <dbReference type="EMBL" id="OAT34859.1"/>
    </source>
</evidence>
<dbReference type="RefSeq" id="WP_066747463.1">
    <property type="nucleotide sequence ID" value="NZ_LXEN01000038.1"/>
</dbReference>
<name>A0A198GDJ9_9GAMM</name>
<comment type="caution">
    <text evidence="1">The sequence shown here is derived from an EMBL/GenBank/DDBJ whole genome shotgun (WGS) entry which is preliminary data.</text>
</comment>
<dbReference type="AlphaFoldDB" id="A0A198GDJ9"/>
<dbReference type="EMBL" id="LXEN01000038">
    <property type="protein sequence ID" value="OAT34859.1"/>
    <property type="molecule type" value="Genomic_DNA"/>
</dbReference>